<dbReference type="Gene3D" id="3.60.10.10">
    <property type="entry name" value="Endonuclease/exonuclease/phosphatase"/>
    <property type="match status" value="1"/>
</dbReference>
<dbReference type="PANTHER" id="PTHR35218:SF7">
    <property type="entry name" value="ENDONUCLEASE_EXONUCLEASE_PHOSPHATASE"/>
    <property type="match status" value="1"/>
</dbReference>
<evidence type="ECO:0000313" key="2">
    <source>
        <dbReference type="EMBL" id="WOL07231.1"/>
    </source>
</evidence>
<dbReference type="AlphaFoldDB" id="A0AAQ3QF97"/>
<dbReference type="SUPFAM" id="SSF56219">
    <property type="entry name" value="DNase I-like"/>
    <property type="match status" value="1"/>
</dbReference>
<feature type="region of interest" description="Disordered" evidence="1">
    <location>
        <begin position="1"/>
        <end position="84"/>
    </location>
</feature>
<dbReference type="PANTHER" id="PTHR35218">
    <property type="entry name" value="RNASE H DOMAIN-CONTAINING PROTEIN"/>
    <property type="match status" value="1"/>
</dbReference>
<keyword evidence="3" id="KW-1185">Reference proteome</keyword>
<organism evidence="2 3">
    <name type="scientific">Canna indica</name>
    <name type="common">Indian-shot</name>
    <dbReference type="NCBI Taxonomy" id="4628"/>
    <lineage>
        <taxon>Eukaryota</taxon>
        <taxon>Viridiplantae</taxon>
        <taxon>Streptophyta</taxon>
        <taxon>Embryophyta</taxon>
        <taxon>Tracheophyta</taxon>
        <taxon>Spermatophyta</taxon>
        <taxon>Magnoliopsida</taxon>
        <taxon>Liliopsida</taxon>
        <taxon>Zingiberales</taxon>
        <taxon>Cannaceae</taxon>
        <taxon>Canna</taxon>
    </lineage>
</organism>
<keyword evidence="2" id="KW-0489">Methyltransferase</keyword>
<dbReference type="GO" id="GO:0032259">
    <property type="term" value="P:methylation"/>
    <property type="evidence" value="ECO:0007669"/>
    <property type="project" value="UniProtKB-KW"/>
</dbReference>
<evidence type="ECO:0000256" key="1">
    <source>
        <dbReference type="SAM" id="MobiDB-lite"/>
    </source>
</evidence>
<protein>
    <submittedName>
        <fullName evidence="2">rRNA methyltransferase</fullName>
    </submittedName>
</protein>
<accession>A0AAQ3QF97</accession>
<keyword evidence="2" id="KW-0808">Transferase</keyword>
<feature type="compositionally biased region" description="Basic and acidic residues" evidence="1">
    <location>
        <begin position="35"/>
        <end position="46"/>
    </location>
</feature>
<proteinExistence type="predicted"/>
<dbReference type="EMBL" id="CP136894">
    <property type="protein sequence ID" value="WOL07231.1"/>
    <property type="molecule type" value="Genomic_DNA"/>
</dbReference>
<sequence length="383" mass="43676">MVSKWGQGDGLKPTGIGDPSRPKLLPDICVPSDGVSKRTGMDRPRDPSWSGNLNTCERMKVQARANANRKEPVPFPRKPAPKRPESCAIKVAEVPSSDNNPSFPNADSMTFEKEPVLVQIEVEKALKSFHRNLTDTFVIAMEKVKEKVTSTKEDTDEKMSAYSDFGDSITRKAFSQNIHIDSYPFNLSQSRAKKKKVAKEDRWTEDEETHLNEEHSQICIKKFGNNWSGLYMPGDGRSRGIIIVWKIEVMKVMLLYKCSQTVHVTISPKGGKPWLFTSIYASTSASERTTLWRFLKSLNIENIPWLLMGDFNCVEHQEDKKEDTGGFSEKIKRERRFIFELYWLENQGLPQYIKDNWGKTIQNSNKANPFMENLASLGRSLCN</sequence>
<dbReference type="GO" id="GO:0008168">
    <property type="term" value="F:methyltransferase activity"/>
    <property type="evidence" value="ECO:0007669"/>
    <property type="project" value="UniProtKB-KW"/>
</dbReference>
<dbReference type="Proteomes" id="UP001327560">
    <property type="component" value="Chromosome 5"/>
</dbReference>
<reference evidence="2 3" key="1">
    <citation type="submission" date="2023-10" db="EMBL/GenBank/DDBJ databases">
        <title>Chromosome-scale genome assembly provides insights into flower coloration mechanisms of Canna indica.</title>
        <authorList>
            <person name="Li C."/>
        </authorList>
    </citation>
    <scope>NUCLEOTIDE SEQUENCE [LARGE SCALE GENOMIC DNA]</scope>
    <source>
        <tissue evidence="2">Flower</tissue>
    </source>
</reference>
<evidence type="ECO:0000313" key="3">
    <source>
        <dbReference type="Proteomes" id="UP001327560"/>
    </source>
</evidence>
<dbReference type="InterPro" id="IPR036691">
    <property type="entry name" value="Endo/exonu/phosph_ase_sf"/>
</dbReference>
<name>A0AAQ3QF97_9LILI</name>
<gene>
    <name evidence="2" type="ORF">Cni_G15970</name>
</gene>